<comment type="caution">
    <text evidence="1">The sequence shown here is derived from an EMBL/GenBank/DDBJ whole genome shotgun (WGS) entry which is preliminary data.</text>
</comment>
<name>A0AAW0Q8Z3_9PEZI</name>
<reference evidence="1 2" key="1">
    <citation type="submission" date="2023-01" db="EMBL/GenBank/DDBJ databases">
        <title>Analysis of 21 Apiospora genomes using comparative genomics revels a genus with tremendous synthesis potential of carbohydrate active enzymes and secondary metabolites.</title>
        <authorList>
            <person name="Sorensen T."/>
        </authorList>
    </citation>
    <scope>NUCLEOTIDE SEQUENCE [LARGE SCALE GENOMIC DNA]</scope>
    <source>
        <strain evidence="1 2">CBS 117206</strain>
    </source>
</reference>
<dbReference type="Proteomes" id="UP001392437">
    <property type="component" value="Unassembled WGS sequence"/>
</dbReference>
<sequence>MAPSIPIIRTQLRIPPPPLHPHSGKWRRIFGLGDVVLGSNIGSFRPLDLLWSAYKKLWDTASAGDADRLNITFGPHGSYYCVTKGEPIWRDISAGLQATIAKQSPPTKKPRQVALGIHDTWICLWSDYSHSYHLGSHYPLLAAQLDQTKKTSDENAGESDRIAFVALNPWQADAWLMVNCKGMVTWENAPAGSNNRAGVENVRTLAGDYMQRRARRTGATFTTSFSYGDREALAMNITPHTRHDDGSLPVVASVSSRLRQWRDRIPSSLLSTHYAINGGAVVGSTAMVCRLAGFKLGKAVSTGFMAGFVYTGGYLNAHFKK</sequence>
<dbReference type="EMBL" id="JAQQWP010000011">
    <property type="protein sequence ID" value="KAK8096015.1"/>
    <property type="molecule type" value="Genomic_DNA"/>
</dbReference>
<keyword evidence="2" id="KW-1185">Reference proteome</keyword>
<accession>A0AAW0Q8Z3</accession>
<gene>
    <name evidence="1" type="ORF">PG999_014037</name>
</gene>
<organism evidence="1 2">
    <name type="scientific">Apiospora kogelbergensis</name>
    <dbReference type="NCBI Taxonomy" id="1337665"/>
    <lineage>
        <taxon>Eukaryota</taxon>
        <taxon>Fungi</taxon>
        <taxon>Dikarya</taxon>
        <taxon>Ascomycota</taxon>
        <taxon>Pezizomycotina</taxon>
        <taxon>Sordariomycetes</taxon>
        <taxon>Xylariomycetidae</taxon>
        <taxon>Amphisphaeriales</taxon>
        <taxon>Apiosporaceae</taxon>
        <taxon>Apiospora</taxon>
    </lineage>
</organism>
<evidence type="ECO:0000313" key="2">
    <source>
        <dbReference type="Proteomes" id="UP001392437"/>
    </source>
</evidence>
<proteinExistence type="predicted"/>
<evidence type="ECO:0000313" key="1">
    <source>
        <dbReference type="EMBL" id="KAK8096015.1"/>
    </source>
</evidence>
<dbReference type="AlphaFoldDB" id="A0AAW0Q8Z3"/>
<protein>
    <submittedName>
        <fullName evidence="1">Uncharacterized protein</fullName>
    </submittedName>
</protein>